<reference evidence="1" key="1">
    <citation type="submission" date="2023-03" db="EMBL/GenBank/DDBJ databases">
        <title>Massive genome expansion in bonnet fungi (Mycena s.s.) driven by repeated elements and novel gene families across ecological guilds.</title>
        <authorList>
            <consortium name="Lawrence Berkeley National Laboratory"/>
            <person name="Harder C.B."/>
            <person name="Miyauchi S."/>
            <person name="Viragh M."/>
            <person name="Kuo A."/>
            <person name="Thoen E."/>
            <person name="Andreopoulos B."/>
            <person name="Lu D."/>
            <person name="Skrede I."/>
            <person name="Drula E."/>
            <person name="Henrissat B."/>
            <person name="Morin E."/>
            <person name="Kohler A."/>
            <person name="Barry K."/>
            <person name="LaButti K."/>
            <person name="Morin E."/>
            <person name="Salamov A."/>
            <person name="Lipzen A."/>
            <person name="Mereny Z."/>
            <person name="Hegedus B."/>
            <person name="Baldrian P."/>
            <person name="Stursova M."/>
            <person name="Weitz H."/>
            <person name="Taylor A."/>
            <person name="Grigoriev I.V."/>
            <person name="Nagy L.G."/>
            <person name="Martin F."/>
            <person name="Kauserud H."/>
        </authorList>
    </citation>
    <scope>NUCLEOTIDE SEQUENCE</scope>
    <source>
        <strain evidence="1">CBHHK002</strain>
    </source>
</reference>
<sequence>MGVQYRVQKSENPFWEATSGQQRSGGIAVMVTWETRSWYELLDSRSLCLTCHNSCLNLVPDGQFTPESMLKDGLNPLFTTLAYSPQFLLGYANSLSSSSYARSVVAIGVLATAGYASINPGGASPVGTMSGHTALMVKLCGGLRGKRVREADDHAAEAVTKIAPGDDLVGEGVVREGFDTGVDAEEVDAEGVEVGFGWEKGGGGAEGMEDVVAVVYAGVEGGDVEAAAPGVGESEGGGLAGLGGDVNADEEGVCGGEVGRRGWGVEVQEDDVVVLAVCPLLSEYLQVWFSVWAERDAFEPNLNLNRKTLEISWCASIDQVFEPEIWVTHRYDAVHRMQA</sequence>
<comment type="caution">
    <text evidence="1">The sequence shown here is derived from an EMBL/GenBank/DDBJ whole genome shotgun (WGS) entry which is preliminary data.</text>
</comment>
<accession>A0AAD7EFV4</accession>
<gene>
    <name evidence="1" type="ORF">DFH08DRAFT_818485</name>
</gene>
<dbReference type="AlphaFoldDB" id="A0AAD7EFV4"/>
<protein>
    <submittedName>
        <fullName evidence="1">Uncharacterized protein</fullName>
    </submittedName>
</protein>
<name>A0AAD7EFV4_9AGAR</name>
<dbReference type="Proteomes" id="UP001218218">
    <property type="component" value="Unassembled WGS sequence"/>
</dbReference>
<organism evidence="1 2">
    <name type="scientific">Mycena albidolilacea</name>
    <dbReference type="NCBI Taxonomy" id="1033008"/>
    <lineage>
        <taxon>Eukaryota</taxon>
        <taxon>Fungi</taxon>
        <taxon>Dikarya</taxon>
        <taxon>Basidiomycota</taxon>
        <taxon>Agaricomycotina</taxon>
        <taxon>Agaricomycetes</taxon>
        <taxon>Agaricomycetidae</taxon>
        <taxon>Agaricales</taxon>
        <taxon>Marasmiineae</taxon>
        <taxon>Mycenaceae</taxon>
        <taxon>Mycena</taxon>
    </lineage>
</organism>
<dbReference type="EMBL" id="JARIHO010000050">
    <property type="protein sequence ID" value="KAJ7321626.1"/>
    <property type="molecule type" value="Genomic_DNA"/>
</dbReference>
<keyword evidence="2" id="KW-1185">Reference proteome</keyword>
<evidence type="ECO:0000313" key="1">
    <source>
        <dbReference type="EMBL" id="KAJ7321626.1"/>
    </source>
</evidence>
<proteinExistence type="predicted"/>
<evidence type="ECO:0000313" key="2">
    <source>
        <dbReference type="Proteomes" id="UP001218218"/>
    </source>
</evidence>